<feature type="domain" description="FAE" evidence="4">
    <location>
        <begin position="80"/>
        <end position="276"/>
    </location>
</feature>
<dbReference type="InterPro" id="IPR013601">
    <property type="entry name" value="FAE1_typ3_polyketide_synth"/>
</dbReference>
<dbReference type="Pfam" id="PF08392">
    <property type="entry name" value="FAE1_CUT1_RppA"/>
    <property type="match status" value="1"/>
</dbReference>
<accession>A0ABP0YCZ8</accession>
<evidence type="ECO:0000259" key="4">
    <source>
        <dbReference type="Pfam" id="PF08392"/>
    </source>
</evidence>
<dbReference type="Proteomes" id="UP001642487">
    <property type="component" value="Chromosome 3"/>
</dbReference>
<sequence length="277" mass="31163">MGSVPKLSQSHGGTLLHFTQLLTRLRLPFFQLQNFFILILLISMETYIFLRGWNPIFCIFLLLSSYAFFKYIIKLPILNAPRPVYLVDFSCLRPPSFCRVPFSLFLENATLMDIFDKDSLSFMAKTLKSSGQSEQTCLPPALHFIPPKTHQQESINEVHMVLFPVMDDLLTKTHLSPCDIDILIVNCSGFCPSPSLSSIVINKYSMRSDIKSYNLSGMGCSASAIAIHLAENPLQVNENSNAVVLSTDILSNGWYAGKEYSRLILNCYFRMGSAAFC</sequence>
<organism evidence="5 6">
    <name type="scientific">Citrullus colocynthis</name>
    <name type="common">colocynth</name>
    <dbReference type="NCBI Taxonomy" id="252529"/>
    <lineage>
        <taxon>Eukaryota</taxon>
        <taxon>Viridiplantae</taxon>
        <taxon>Streptophyta</taxon>
        <taxon>Embryophyta</taxon>
        <taxon>Tracheophyta</taxon>
        <taxon>Spermatophyta</taxon>
        <taxon>Magnoliopsida</taxon>
        <taxon>eudicotyledons</taxon>
        <taxon>Gunneridae</taxon>
        <taxon>Pentapetalae</taxon>
        <taxon>rosids</taxon>
        <taxon>fabids</taxon>
        <taxon>Cucurbitales</taxon>
        <taxon>Cucurbitaceae</taxon>
        <taxon>Benincaseae</taxon>
        <taxon>Citrullus</taxon>
    </lineage>
</organism>
<gene>
    <name evidence="5" type="ORF">CITCOLO1_LOCUS10293</name>
</gene>
<comment type="catalytic activity">
    <reaction evidence="2">
        <text>a very-long-chain acyl-CoA + malonyl-CoA + H(+) = a very-long-chain 3-oxoacyl-CoA + CO2 + CoA</text>
        <dbReference type="Rhea" id="RHEA:32727"/>
        <dbReference type="ChEBI" id="CHEBI:15378"/>
        <dbReference type="ChEBI" id="CHEBI:16526"/>
        <dbReference type="ChEBI" id="CHEBI:57287"/>
        <dbReference type="ChEBI" id="CHEBI:57384"/>
        <dbReference type="ChEBI" id="CHEBI:90725"/>
        <dbReference type="ChEBI" id="CHEBI:90736"/>
        <dbReference type="EC" id="2.3.1.199"/>
    </reaction>
</comment>
<evidence type="ECO:0000313" key="5">
    <source>
        <dbReference type="EMBL" id="CAK9318329.1"/>
    </source>
</evidence>
<evidence type="ECO:0000256" key="3">
    <source>
        <dbReference type="SAM" id="Phobius"/>
    </source>
</evidence>
<feature type="transmembrane region" description="Helical" evidence="3">
    <location>
        <begin position="56"/>
        <end position="73"/>
    </location>
</feature>
<keyword evidence="1" id="KW-0808">Transferase</keyword>
<keyword evidence="3" id="KW-0472">Membrane</keyword>
<protein>
    <recommendedName>
        <fullName evidence="4">FAE domain-containing protein</fullName>
    </recommendedName>
</protein>
<evidence type="ECO:0000256" key="2">
    <source>
        <dbReference type="ARBA" id="ARBA00047375"/>
    </source>
</evidence>
<dbReference type="Gene3D" id="3.40.47.10">
    <property type="match status" value="1"/>
</dbReference>
<dbReference type="EMBL" id="OZ021737">
    <property type="protein sequence ID" value="CAK9318329.1"/>
    <property type="molecule type" value="Genomic_DNA"/>
</dbReference>
<keyword evidence="1" id="KW-0012">Acyltransferase</keyword>
<keyword evidence="6" id="KW-1185">Reference proteome</keyword>
<dbReference type="PANTHER" id="PTHR31561">
    <property type="entry name" value="3-KETOACYL-COA SYNTHASE"/>
    <property type="match status" value="1"/>
</dbReference>
<reference evidence="5 6" key="1">
    <citation type="submission" date="2024-03" db="EMBL/GenBank/DDBJ databases">
        <authorList>
            <person name="Gkanogiannis A."/>
            <person name="Becerra Lopez-Lavalle L."/>
        </authorList>
    </citation>
    <scope>NUCLEOTIDE SEQUENCE [LARGE SCALE GENOMIC DNA]</scope>
</reference>
<evidence type="ECO:0000256" key="1">
    <source>
        <dbReference type="ARBA" id="ARBA00023315"/>
    </source>
</evidence>
<dbReference type="InterPro" id="IPR016039">
    <property type="entry name" value="Thiolase-like"/>
</dbReference>
<keyword evidence="3" id="KW-1133">Transmembrane helix</keyword>
<name>A0ABP0YCZ8_9ROSI</name>
<dbReference type="SUPFAM" id="SSF53901">
    <property type="entry name" value="Thiolase-like"/>
    <property type="match status" value="1"/>
</dbReference>
<dbReference type="InterPro" id="IPR012392">
    <property type="entry name" value="3-ktacl-CoA_syn"/>
</dbReference>
<proteinExistence type="predicted"/>
<keyword evidence="3" id="KW-0812">Transmembrane</keyword>
<evidence type="ECO:0000313" key="6">
    <source>
        <dbReference type="Proteomes" id="UP001642487"/>
    </source>
</evidence>